<dbReference type="InterPro" id="IPR049371">
    <property type="entry name" value="GspD-like_N0"/>
</dbReference>
<evidence type="ECO:0000256" key="6">
    <source>
        <dbReference type="ARBA" id="ARBA00022729"/>
    </source>
</evidence>
<dbReference type="Gene3D" id="3.55.50.30">
    <property type="match status" value="1"/>
</dbReference>
<dbReference type="Pfam" id="PF21305">
    <property type="entry name" value="type_II_gspD_N0"/>
    <property type="match status" value="1"/>
</dbReference>
<dbReference type="InterPro" id="IPR013356">
    <property type="entry name" value="T2SS_GspD"/>
</dbReference>
<evidence type="ECO:0000259" key="13">
    <source>
        <dbReference type="Pfam" id="PF00263"/>
    </source>
</evidence>
<dbReference type="RefSeq" id="WP_048877840.1">
    <property type="nucleotide sequence ID" value="NZ_BANC01000020.1"/>
</dbReference>
<dbReference type="InterPro" id="IPR001775">
    <property type="entry name" value="GspD/PilQ"/>
</dbReference>
<evidence type="ECO:0000259" key="14">
    <source>
        <dbReference type="Pfam" id="PF03958"/>
    </source>
</evidence>
<dbReference type="PANTHER" id="PTHR30332:SF25">
    <property type="entry name" value="SECRETIN XPSD"/>
    <property type="match status" value="1"/>
</dbReference>
<evidence type="ECO:0000256" key="4">
    <source>
        <dbReference type="ARBA" id="ARBA00022452"/>
    </source>
</evidence>
<dbReference type="EMBL" id="BANC01000020">
    <property type="protein sequence ID" value="GAN79401.1"/>
    <property type="molecule type" value="Genomic_DNA"/>
</dbReference>
<keyword evidence="4" id="KW-1134">Transmembrane beta strand</keyword>
<feature type="signal peptide" evidence="12">
    <location>
        <begin position="1"/>
        <end position="26"/>
    </location>
</feature>
<comment type="similarity">
    <text evidence="2">Belongs to the bacterial secretin family. GSP D subfamily.</text>
</comment>
<feature type="domain" description="Type II/III secretion system secretin-like" evidence="13">
    <location>
        <begin position="517"/>
        <end position="684"/>
    </location>
</feature>
<evidence type="ECO:0000256" key="12">
    <source>
        <dbReference type="SAM" id="SignalP"/>
    </source>
</evidence>
<keyword evidence="6 12" id="KW-0732">Signal</keyword>
<dbReference type="STRING" id="1120923.SAMN02746095_00395"/>
<dbReference type="PROSITE" id="PS51257">
    <property type="entry name" value="PROKAR_LIPOPROTEIN"/>
    <property type="match status" value="1"/>
</dbReference>
<dbReference type="InterPro" id="IPR050810">
    <property type="entry name" value="Bact_Secretion_Sys_Channel"/>
</dbReference>
<dbReference type="InterPro" id="IPR038591">
    <property type="entry name" value="NolW-like_sf"/>
</dbReference>
<feature type="region of interest" description="Disordered" evidence="11">
    <location>
        <begin position="36"/>
        <end position="83"/>
    </location>
</feature>
<keyword evidence="5" id="KW-0812">Transmembrane</keyword>
<dbReference type="Pfam" id="PF00263">
    <property type="entry name" value="Secretin"/>
    <property type="match status" value="1"/>
</dbReference>
<evidence type="ECO:0000256" key="7">
    <source>
        <dbReference type="ARBA" id="ARBA00022927"/>
    </source>
</evidence>
<dbReference type="AlphaFoldDB" id="A0A0D6PDG6"/>
<evidence type="ECO:0000256" key="10">
    <source>
        <dbReference type="RuleBase" id="RU004004"/>
    </source>
</evidence>
<gene>
    <name evidence="16" type="ORF">Aam_020_165</name>
</gene>
<dbReference type="PANTHER" id="PTHR30332">
    <property type="entry name" value="PROBABLE GENERAL SECRETION PATHWAY PROTEIN D"/>
    <property type="match status" value="1"/>
</dbReference>
<dbReference type="OrthoDB" id="9775455at2"/>
<feature type="compositionally biased region" description="Low complexity" evidence="11">
    <location>
        <begin position="356"/>
        <end position="378"/>
    </location>
</feature>
<dbReference type="InterPro" id="IPR005644">
    <property type="entry name" value="NolW-like"/>
</dbReference>
<evidence type="ECO:0000256" key="9">
    <source>
        <dbReference type="ARBA" id="ARBA00023237"/>
    </source>
</evidence>
<evidence type="ECO:0000256" key="11">
    <source>
        <dbReference type="SAM" id="MobiDB-lite"/>
    </source>
</evidence>
<feature type="domain" description="NolW-like" evidence="14">
    <location>
        <begin position="315"/>
        <end position="453"/>
    </location>
</feature>
<feature type="compositionally biased region" description="Polar residues" evidence="11">
    <location>
        <begin position="405"/>
        <end position="415"/>
    </location>
</feature>
<keyword evidence="7" id="KW-0653">Protein transport</keyword>
<name>A0A0D6PDG6_9PROT</name>
<sequence length="731" mass="75659">MRKTQLPCLFGLLVLASCHSAPPPVALTGAPLTPAPLSAKGSTSSAPRVSGPVAGQSAPPSPAASYGALATGTSTNPGTAQTNGQGNISFNFADTDIRTVVAEILGNILHVNYTIDPGVSGTVTLHTVTPLTLNQVLPTLQTLLAQNNAVLVHTDGLYRVMPASDSGGAAAQTQVIHLRYASATQLAAVLQPYVAKGGKLAADPNSNAIVIQGDPETRAALAGLVSAFDVDALAGQSYELFPVSSGDAKEFASAFTTALGKQAGSKGAAAVSVVPLDRISAVLVIAKSNNYLNDAARIYAVINKVQMETVRSWHVFYLRNSRANDAAYLLQQAFTPDNVTAQPTAAAKQTVSDMMGNNSNTTPPTSTSSAESSSTSISGGTGGGSESSPPNSANTGSASALLGPLTSNSTSTNTDQMRIIPDTQNNAVMVYATAQEDDQIAGMLSKIDIQPLQVQIDATIAEVDLTGQLQYGTQFFFKSGGINAVLSESTTSALSTSFPGFVLSGHGSDAAPLALSALEAVTKVRVLSSPELMVLDGQTASLKVGDSVPYLTQTSQSTVTSTSDVIQSINYRDTGVIMKVTPHIGGDGLVTMDISQEVSGVSPTLTTTGIDSPTFTERTVTSRVAIQDGQTIGLAGLISDNDSNKNEGLPWIKNVPVLGALFGTQTNKRVREELLVLITPHVVRNQQQALDLTQDMEQQLPNAALVPGALQSQPFTGSADPNQKVRADLTK</sequence>
<protein>
    <submittedName>
        <fullName evidence="16">General secretion pathway protein D</fullName>
    </submittedName>
</protein>
<dbReference type="InterPro" id="IPR004846">
    <property type="entry name" value="T2SS/T3SS_dom"/>
</dbReference>
<proteinExistence type="inferred from homology"/>
<feature type="domain" description="GspD-like N0" evidence="15">
    <location>
        <begin position="91"/>
        <end position="160"/>
    </location>
</feature>
<dbReference type="GO" id="GO:0015628">
    <property type="term" value="P:protein secretion by the type II secretion system"/>
    <property type="evidence" value="ECO:0007669"/>
    <property type="project" value="InterPro"/>
</dbReference>
<evidence type="ECO:0000256" key="2">
    <source>
        <dbReference type="ARBA" id="ARBA00006980"/>
    </source>
</evidence>
<evidence type="ECO:0000259" key="15">
    <source>
        <dbReference type="Pfam" id="PF21305"/>
    </source>
</evidence>
<comment type="caution">
    <text evidence="16">The sequence shown here is derived from an EMBL/GenBank/DDBJ whole genome shotgun (WGS) entry which is preliminary data.</text>
</comment>
<feature type="region of interest" description="Disordered" evidence="11">
    <location>
        <begin position="352"/>
        <end position="415"/>
    </location>
</feature>
<keyword evidence="8" id="KW-0472">Membrane</keyword>
<keyword evidence="9" id="KW-0998">Cell outer membrane</keyword>
<evidence type="ECO:0000256" key="8">
    <source>
        <dbReference type="ARBA" id="ARBA00023136"/>
    </source>
</evidence>
<feature type="domain" description="NolW-like" evidence="14">
    <location>
        <begin position="173"/>
        <end position="231"/>
    </location>
</feature>
<feature type="chain" id="PRO_5010193861" evidence="12">
    <location>
        <begin position="27"/>
        <end position="731"/>
    </location>
</feature>
<dbReference type="Gene3D" id="3.30.1370.120">
    <property type="match status" value="2"/>
</dbReference>
<evidence type="ECO:0000313" key="17">
    <source>
        <dbReference type="Proteomes" id="UP000032668"/>
    </source>
</evidence>
<keyword evidence="3 10" id="KW-0813">Transport</keyword>
<dbReference type="PRINTS" id="PR01032">
    <property type="entry name" value="PHAGEIV"/>
</dbReference>
<evidence type="ECO:0000256" key="1">
    <source>
        <dbReference type="ARBA" id="ARBA00004442"/>
    </source>
</evidence>
<keyword evidence="17" id="KW-1185">Reference proteome</keyword>
<feature type="compositionally biased region" description="Low complexity" evidence="11">
    <location>
        <begin position="50"/>
        <end position="70"/>
    </location>
</feature>
<dbReference type="Proteomes" id="UP000032668">
    <property type="component" value="Unassembled WGS sequence"/>
</dbReference>
<reference evidence="16 17" key="1">
    <citation type="submission" date="2012-11" db="EMBL/GenBank/DDBJ databases">
        <title>Whole genome sequence of Acidocella aminolytica 101 = DSM 11237.</title>
        <authorList>
            <person name="Azuma Y."/>
            <person name="Higashiura N."/>
            <person name="Hirakawa H."/>
            <person name="Matsushita K."/>
        </authorList>
    </citation>
    <scope>NUCLEOTIDE SEQUENCE [LARGE SCALE GENOMIC DNA]</scope>
    <source>
        <strain evidence="17">101 / DSM 11237</strain>
    </source>
</reference>
<dbReference type="PRINTS" id="PR00811">
    <property type="entry name" value="BCTERIALGSPD"/>
</dbReference>
<dbReference type="GO" id="GO:0015627">
    <property type="term" value="C:type II protein secretion system complex"/>
    <property type="evidence" value="ECO:0007669"/>
    <property type="project" value="InterPro"/>
</dbReference>
<dbReference type="NCBIfam" id="TIGR02517">
    <property type="entry name" value="type_II_gspD"/>
    <property type="match status" value="1"/>
</dbReference>
<comment type="subcellular location">
    <subcellularLocation>
        <location evidence="1 10">Cell outer membrane</location>
    </subcellularLocation>
</comment>
<feature type="compositionally biased region" description="Polar residues" evidence="11">
    <location>
        <begin position="71"/>
        <end position="83"/>
    </location>
</feature>
<dbReference type="GO" id="GO:0009279">
    <property type="term" value="C:cell outer membrane"/>
    <property type="evidence" value="ECO:0007669"/>
    <property type="project" value="UniProtKB-SubCell"/>
</dbReference>
<evidence type="ECO:0000256" key="5">
    <source>
        <dbReference type="ARBA" id="ARBA00022692"/>
    </source>
</evidence>
<dbReference type="Pfam" id="PF03958">
    <property type="entry name" value="Secretin_N"/>
    <property type="match status" value="2"/>
</dbReference>
<accession>A0A0D6PDG6</accession>
<feature type="compositionally biased region" description="Polar residues" evidence="11">
    <location>
        <begin position="711"/>
        <end position="721"/>
    </location>
</feature>
<organism evidence="16 17">
    <name type="scientific">Acidocella aminolytica 101 = DSM 11237</name>
    <dbReference type="NCBI Taxonomy" id="1120923"/>
    <lineage>
        <taxon>Bacteria</taxon>
        <taxon>Pseudomonadati</taxon>
        <taxon>Pseudomonadota</taxon>
        <taxon>Alphaproteobacteria</taxon>
        <taxon>Acetobacterales</taxon>
        <taxon>Acidocellaceae</taxon>
        <taxon>Acidocella</taxon>
    </lineage>
</organism>
<evidence type="ECO:0000313" key="16">
    <source>
        <dbReference type="EMBL" id="GAN79401.1"/>
    </source>
</evidence>
<evidence type="ECO:0000256" key="3">
    <source>
        <dbReference type="ARBA" id="ARBA00022448"/>
    </source>
</evidence>
<feature type="region of interest" description="Disordered" evidence="11">
    <location>
        <begin position="711"/>
        <end position="731"/>
    </location>
</feature>